<accession>A0A832TFA8</accession>
<protein>
    <submittedName>
        <fullName evidence="7">PIN domain nuclease</fullName>
    </submittedName>
</protein>
<keyword evidence="1" id="KW-1277">Toxin-antitoxin system</keyword>
<dbReference type="Proteomes" id="UP000646844">
    <property type="component" value="Unassembled WGS sequence"/>
</dbReference>
<dbReference type="GO" id="GO:0016787">
    <property type="term" value="F:hydrolase activity"/>
    <property type="evidence" value="ECO:0007669"/>
    <property type="project" value="UniProtKB-KW"/>
</dbReference>
<keyword evidence="4" id="KW-0378">Hydrolase</keyword>
<dbReference type="GO" id="GO:0046872">
    <property type="term" value="F:metal ion binding"/>
    <property type="evidence" value="ECO:0007669"/>
    <property type="project" value="UniProtKB-KW"/>
</dbReference>
<name>A0A832TFA8_9CREN</name>
<dbReference type="InterPro" id="IPR051749">
    <property type="entry name" value="PINc/VapC_TA_RNase"/>
</dbReference>
<dbReference type="PANTHER" id="PTHR42740">
    <property type="entry name" value="RIBONUCLEASE VAPC3"/>
    <property type="match status" value="1"/>
</dbReference>
<dbReference type="SUPFAM" id="SSF88723">
    <property type="entry name" value="PIN domain-like"/>
    <property type="match status" value="1"/>
</dbReference>
<keyword evidence="3" id="KW-0479">Metal-binding</keyword>
<feature type="domain" description="PIN" evidence="6">
    <location>
        <begin position="11"/>
        <end position="73"/>
    </location>
</feature>
<reference evidence="7" key="1">
    <citation type="journal article" date="2020" name="bioRxiv">
        <title>A rank-normalized archaeal taxonomy based on genome phylogeny resolves widespread incomplete and uneven classifications.</title>
        <authorList>
            <person name="Rinke C."/>
            <person name="Chuvochina M."/>
            <person name="Mussig A.J."/>
            <person name="Chaumeil P.-A."/>
            <person name="Waite D.W."/>
            <person name="Whitman W.B."/>
            <person name="Parks D.H."/>
            <person name="Hugenholtz P."/>
        </authorList>
    </citation>
    <scope>NUCLEOTIDE SEQUENCE</scope>
    <source>
        <strain evidence="7">UBA8838</strain>
    </source>
</reference>
<gene>
    <name evidence="7" type="ORF">HA332_02765</name>
</gene>
<keyword evidence="5" id="KW-0460">Magnesium</keyword>
<dbReference type="InterPro" id="IPR029060">
    <property type="entry name" value="PIN-like_dom_sf"/>
</dbReference>
<sequence>MLNVIEYPPILNLRNKLLVVYPTKEDYELALKIMVKLRKIGKPVNVVDIILASIAINHNMIVVTNDRDFDLIKKVEDKLEIQVNP</sequence>
<dbReference type="Pfam" id="PF01850">
    <property type="entry name" value="PIN"/>
    <property type="match status" value="1"/>
</dbReference>
<dbReference type="AlphaFoldDB" id="A0A832TFA8"/>
<evidence type="ECO:0000256" key="3">
    <source>
        <dbReference type="ARBA" id="ARBA00022723"/>
    </source>
</evidence>
<dbReference type="InterPro" id="IPR002716">
    <property type="entry name" value="PIN_dom"/>
</dbReference>
<keyword evidence="2" id="KW-0540">Nuclease</keyword>
<dbReference type="GO" id="GO:0004540">
    <property type="term" value="F:RNA nuclease activity"/>
    <property type="evidence" value="ECO:0007669"/>
    <property type="project" value="TreeGrafter"/>
</dbReference>
<evidence type="ECO:0000313" key="8">
    <source>
        <dbReference type="Proteomes" id="UP000646844"/>
    </source>
</evidence>
<dbReference type="Gene3D" id="3.40.50.1010">
    <property type="entry name" value="5'-nuclease"/>
    <property type="match status" value="1"/>
</dbReference>
<dbReference type="PANTHER" id="PTHR42740:SF1">
    <property type="entry name" value="RIBONUCLEASE VAPC3"/>
    <property type="match status" value="1"/>
</dbReference>
<organism evidence="7 8">
    <name type="scientific">Sulfurisphaera tokodaii</name>
    <dbReference type="NCBI Taxonomy" id="111955"/>
    <lineage>
        <taxon>Archaea</taxon>
        <taxon>Thermoproteota</taxon>
        <taxon>Thermoprotei</taxon>
        <taxon>Sulfolobales</taxon>
        <taxon>Sulfolobaceae</taxon>
        <taxon>Sulfurisphaera</taxon>
    </lineage>
</organism>
<evidence type="ECO:0000256" key="2">
    <source>
        <dbReference type="ARBA" id="ARBA00022722"/>
    </source>
</evidence>
<proteinExistence type="predicted"/>
<evidence type="ECO:0000256" key="1">
    <source>
        <dbReference type="ARBA" id="ARBA00022649"/>
    </source>
</evidence>
<evidence type="ECO:0000256" key="5">
    <source>
        <dbReference type="ARBA" id="ARBA00022842"/>
    </source>
</evidence>
<evidence type="ECO:0000259" key="6">
    <source>
        <dbReference type="Pfam" id="PF01850"/>
    </source>
</evidence>
<comment type="caution">
    <text evidence="7">The sequence shown here is derived from an EMBL/GenBank/DDBJ whole genome shotgun (WGS) entry which is preliminary data.</text>
</comment>
<evidence type="ECO:0000313" key="7">
    <source>
        <dbReference type="EMBL" id="HII73330.1"/>
    </source>
</evidence>
<evidence type="ECO:0000256" key="4">
    <source>
        <dbReference type="ARBA" id="ARBA00022801"/>
    </source>
</evidence>
<dbReference type="EMBL" id="DUJO01000012">
    <property type="protein sequence ID" value="HII73330.1"/>
    <property type="molecule type" value="Genomic_DNA"/>
</dbReference>